<sequence>MTQRQMDLKNDREYLEHCIRSCESYIRGYEELIASAERQIEEERQVRGKGAAIAKDRIAYLTKSFIPYQKEGIEDAQESLKRYKSRLENLSFIENDGQLEFIF</sequence>
<organism evidence="1 2">
    <name type="scientific">Paenibacillus haidiansis</name>
    <dbReference type="NCBI Taxonomy" id="1574488"/>
    <lineage>
        <taxon>Bacteria</taxon>
        <taxon>Bacillati</taxon>
        <taxon>Bacillota</taxon>
        <taxon>Bacilli</taxon>
        <taxon>Bacillales</taxon>
        <taxon>Paenibacillaceae</taxon>
        <taxon>Paenibacillus</taxon>
    </lineage>
</organism>
<dbReference type="Proteomes" id="UP001306950">
    <property type="component" value="Unassembled WGS sequence"/>
</dbReference>
<reference evidence="1 2" key="1">
    <citation type="submission" date="2024-02" db="EMBL/GenBank/DDBJ databases">
        <title>A nitrogen-fixing paenibacillus bacterium.</title>
        <authorList>
            <person name="Zhang W.L."/>
            <person name="Chen S.F."/>
        </authorList>
    </citation>
    <scope>NUCLEOTIDE SEQUENCE [LARGE SCALE GENOMIC DNA]</scope>
    <source>
        <strain evidence="1 2">M1</strain>
    </source>
</reference>
<accession>A0ABU7W270</accession>
<keyword evidence="2" id="KW-1185">Reference proteome</keyword>
<dbReference type="RefSeq" id="WP_331849351.1">
    <property type="nucleotide sequence ID" value="NZ_JAZHPZ010000026.1"/>
</dbReference>
<comment type="caution">
    <text evidence="1">The sequence shown here is derived from an EMBL/GenBank/DDBJ whole genome shotgun (WGS) entry which is preliminary data.</text>
</comment>
<evidence type="ECO:0000313" key="1">
    <source>
        <dbReference type="EMBL" id="MEF2969257.1"/>
    </source>
</evidence>
<evidence type="ECO:0000313" key="2">
    <source>
        <dbReference type="Proteomes" id="UP001306950"/>
    </source>
</evidence>
<proteinExistence type="predicted"/>
<name>A0ABU7W270_9BACL</name>
<gene>
    <name evidence="1" type="ORF">V3851_26140</name>
</gene>
<protein>
    <submittedName>
        <fullName evidence="1">Uncharacterized protein</fullName>
    </submittedName>
</protein>
<dbReference type="EMBL" id="JAZHPZ010000026">
    <property type="protein sequence ID" value="MEF2969257.1"/>
    <property type="molecule type" value="Genomic_DNA"/>
</dbReference>